<reference evidence="1" key="1">
    <citation type="journal article" date="2020" name="Stud. Mycol.">
        <title>101 Dothideomycetes genomes: a test case for predicting lifestyles and emergence of pathogens.</title>
        <authorList>
            <person name="Haridas S."/>
            <person name="Albert R."/>
            <person name="Binder M."/>
            <person name="Bloem J."/>
            <person name="Labutti K."/>
            <person name="Salamov A."/>
            <person name="Andreopoulos B."/>
            <person name="Baker S."/>
            <person name="Barry K."/>
            <person name="Bills G."/>
            <person name="Bluhm B."/>
            <person name="Cannon C."/>
            <person name="Castanera R."/>
            <person name="Culley D."/>
            <person name="Daum C."/>
            <person name="Ezra D."/>
            <person name="Gonzalez J."/>
            <person name="Henrissat B."/>
            <person name="Kuo A."/>
            <person name="Liang C."/>
            <person name="Lipzen A."/>
            <person name="Lutzoni F."/>
            <person name="Magnuson J."/>
            <person name="Mondo S."/>
            <person name="Nolan M."/>
            <person name="Ohm R."/>
            <person name="Pangilinan J."/>
            <person name="Park H.-J."/>
            <person name="Ramirez L."/>
            <person name="Alfaro M."/>
            <person name="Sun H."/>
            <person name="Tritt A."/>
            <person name="Yoshinaga Y."/>
            <person name="Zwiers L.-H."/>
            <person name="Turgeon B."/>
            <person name="Goodwin S."/>
            <person name="Spatafora J."/>
            <person name="Crous P."/>
            <person name="Grigoriev I."/>
        </authorList>
    </citation>
    <scope>NUCLEOTIDE SEQUENCE</scope>
    <source>
        <strain evidence="1">CBS 627.86</strain>
    </source>
</reference>
<protein>
    <submittedName>
        <fullName evidence="1">Uncharacterized protein</fullName>
    </submittedName>
</protein>
<accession>A0A6A5ZD45</accession>
<proteinExistence type="predicted"/>
<evidence type="ECO:0000313" key="1">
    <source>
        <dbReference type="EMBL" id="KAF2117439.1"/>
    </source>
</evidence>
<evidence type="ECO:0000313" key="2">
    <source>
        <dbReference type="Proteomes" id="UP000799770"/>
    </source>
</evidence>
<keyword evidence="2" id="KW-1185">Reference proteome</keyword>
<dbReference type="Proteomes" id="UP000799770">
    <property type="component" value="Unassembled WGS sequence"/>
</dbReference>
<sequence length="70" mass="8047">MRAGEAKLTNEIDAPLRAKSSLGTAYVNEGNLEEPNWQEAFWGKRLSSSAFFEEEVGPKRRFPREDDPRY</sequence>
<gene>
    <name evidence="1" type="ORF">BDV96DRAFT_644859</name>
</gene>
<dbReference type="OrthoDB" id="9983560at2759"/>
<name>A0A6A5ZD45_9PLEO</name>
<dbReference type="AlphaFoldDB" id="A0A6A5ZD45"/>
<dbReference type="EMBL" id="ML977319">
    <property type="protein sequence ID" value="KAF2117439.1"/>
    <property type="molecule type" value="Genomic_DNA"/>
</dbReference>
<organism evidence="1 2">
    <name type="scientific">Lophiotrema nucula</name>
    <dbReference type="NCBI Taxonomy" id="690887"/>
    <lineage>
        <taxon>Eukaryota</taxon>
        <taxon>Fungi</taxon>
        <taxon>Dikarya</taxon>
        <taxon>Ascomycota</taxon>
        <taxon>Pezizomycotina</taxon>
        <taxon>Dothideomycetes</taxon>
        <taxon>Pleosporomycetidae</taxon>
        <taxon>Pleosporales</taxon>
        <taxon>Lophiotremataceae</taxon>
        <taxon>Lophiotrema</taxon>
    </lineage>
</organism>